<evidence type="ECO:0000313" key="6">
    <source>
        <dbReference type="Proteomes" id="UP001431572"/>
    </source>
</evidence>
<dbReference type="Pfam" id="PF00923">
    <property type="entry name" value="TAL_FSA"/>
    <property type="match status" value="1"/>
</dbReference>
<dbReference type="RefSeq" id="WP_341470292.1">
    <property type="nucleotide sequence ID" value="NZ_CP128400.1"/>
</dbReference>
<evidence type="ECO:0000256" key="1">
    <source>
        <dbReference type="ARBA" id="ARBA00004496"/>
    </source>
</evidence>
<reference evidence="4" key="2">
    <citation type="journal article" date="2024" name="Nature">
        <title>Anoxygenic phototroph of the Chloroflexota uses a type I reaction centre.</title>
        <authorList>
            <person name="Tsuji J.M."/>
            <person name="Shaw N.A."/>
            <person name="Nagashima S."/>
            <person name="Venkiteswaran J.J."/>
            <person name="Schiff S.L."/>
            <person name="Watanabe T."/>
            <person name="Fukui M."/>
            <person name="Hanada S."/>
            <person name="Tank M."/>
            <person name="Neufeld J.D."/>
        </authorList>
    </citation>
    <scope>NUCLEOTIDE SEQUENCE</scope>
    <source>
        <strain evidence="4">L227-S17</strain>
    </source>
</reference>
<dbReference type="PANTHER" id="PTHR10683">
    <property type="entry name" value="TRANSALDOLASE"/>
    <property type="match status" value="1"/>
</dbReference>
<dbReference type="GO" id="GO:0005737">
    <property type="term" value="C:cytoplasm"/>
    <property type="evidence" value="ECO:0007669"/>
    <property type="project" value="UniProtKB-SubCell"/>
</dbReference>
<protein>
    <submittedName>
        <fullName evidence="3">Transaldolase</fullName>
    </submittedName>
</protein>
<sequence length="285" mass="31099">MALYLDSASLSDAQEAASYGFIAGITTNPTLLAKETSTPFEHLKKMTVVFPGPVFYQLIASTPEEMIKEAWQAHAVAPGKIILKIPCNLNGLKVVSQMSSQVTCAVTTLFSAQQGWLAALAGARYVIPYVSRTERLGGNPLELVENLSLLYLEKSLPTEILAASVKTPAQALDTLLAGAHHLTIPLSLIKELAEHEWSVQAVDDFSKSASGMKSVPPTSPSLSENVRVPFEMLDYIIGKIQIEELFAANSQQDLKAYMAQRELEKLIEEEEITARLEALKKKLGK</sequence>
<evidence type="ECO:0000256" key="2">
    <source>
        <dbReference type="ARBA" id="ARBA00023270"/>
    </source>
</evidence>
<dbReference type="GO" id="GO:0016832">
    <property type="term" value="F:aldehyde-lyase activity"/>
    <property type="evidence" value="ECO:0007669"/>
    <property type="project" value="InterPro"/>
</dbReference>
<keyword evidence="2" id="KW-0704">Schiff base</keyword>
<dbReference type="Gene3D" id="3.20.20.70">
    <property type="entry name" value="Aldolase class I"/>
    <property type="match status" value="1"/>
</dbReference>
<evidence type="ECO:0000313" key="5">
    <source>
        <dbReference type="Proteomes" id="UP000521676"/>
    </source>
</evidence>
<dbReference type="PANTHER" id="PTHR10683:SF40">
    <property type="entry name" value="FRUCTOSE-6-PHOSPHATE ALDOLASE 1-RELATED"/>
    <property type="match status" value="1"/>
</dbReference>
<gene>
    <name evidence="3" type="ORF">HXX08_21565</name>
    <name evidence="4" type="ORF">OZ401_003997</name>
</gene>
<evidence type="ECO:0000313" key="4">
    <source>
        <dbReference type="EMBL" id="WJW68387.1"/>
    </source>
</evidence>
<reference evidence="3 5" key="1">
    <citation type="submission" date="2020-06" db="EMBL/GenBank/DDBJ databases">
        <title>Anoxygenic phototrophic Chloroflexota member uses a Type I reaction center.</title>
        <authorList>
            <person name="Tsuji J.M."/>
            <person name="Shaw N.A."/>
            <person name="Nagashima S."/>
            <person name="Venkiteswaran J."/>
            <person name="Schiff S.L."/>
            <person name="Hanada S."/>
            <person name="Tank M."/>
            <person name="Neufeld J.D."/>
        </authorList>
    </citation>
    <scope>NUCLEOTIDE SEQUENCE [LARGE SCALE GENOMIC DNA]</scope>
    <source>
        <strain evidence="3">L227-S17</strain>
    </source>
</reference>
<dbReference type="InterPro" id="IPR018225">
    <property type="entry name" value="Transaldolase_AS"/>
</dbReference>
<dbReference type="InterPro" id="IPR001585">
    <property type="entry name" value="TAL/FSA"/>
</dbReference>
<comment type="subcellular location">
    <subcellularLocation>
        <location evidence="1">Cytoplasm</location>
    </subcellularLocation>
</comment>
<dbReference type="SUPFAM" id="SSF51569">
    <property type="entry name" value="Aldolase"/>
    <property type="match status" value="1"/>
</dbReference>
<dbReference type="Proteomes" id="UP001431572">
    <property type="component" value="Chromosome 2"/>
</dbReference>
<dbReference type="EMBL" id="CP128400">
    <property type="protein sequence ID" value="WJW68387.1"/>
    <property type="molecule type" value="Genomic_DNA"/>
</dbReference>
<accession>A0A8T7M8X3</accession>
<organism evidence="3 5">
    <name type="scientific">Candidatus Chlorohelix allophototropha</name>
    <dbReference type="NCBI Taxonomy" id="3003348"/>
    <lineage>
        <taxon>Bacteria</taxon>
        <taxon>Bacillati</taxon>
        <taxon>Chloroflexota</taxon>
        <taxon>Chloroflexia</taxon>
        <taxon>Candidatus Chloroheliales</taxon>
        <taxon>Candidatus Chloroheliaceae</taxon>
        <taxon>Candidatus Chlorohelix</taxon>
    </lineage>
</organism>
<dbReference type="Proteomes" id="UP000521676">
    <property type="component" value="Unassembled WGS sequence"/>
</dbReference>
<dbReference type="AlphaFoldDB" id="A0A8T7M8X3"/>
<keyword evidence="6" id="KW-1185">Reference proteome</keyword>
<name>A0A8T7M8X3_9CHLR</name>
<dbReference type="GO" id="GO:0005975">
    <property type="term" value="P:carbohydrate metabolic process"/>
    <property type="evidence" value="ECO:0007669"/>
    <property type="project" value="InterPro"/>
</dbReference>
<evidence type="ECO:0000313" key="3">
    <source>
        <dbReference type="EMBL" id="NWJ48453.1"/>
    </source>
</evidence>
<dbReference type="PROSITE" id="PS01054">
    <property type="entry name" value="TRANSALDOLASE_1"/>
    <property type="match status" value="1"/>
</dbReference>
<dbReference type="EMBL" id="JACATZ010000003">
    <property type="protein sequence ID" value="NWJ48453.1"/>
    <property type="molecule type" value="Genomic_DNA"/>
</dbReference>
<dbReference type="InterPro" id="IPR013785">
    <property type="entry name" value="Aldolase_TIM"/>
</dbReference>
<proteinExistence type="predicted"/>
<dbReference type="CDD" id="cd00956">
    <property type="entry name" value="Transaldolase_FSA"/>
    <property type="match status" value="1"/>
</dbReference>
<dbReference type="InterPro" id="IPR033919">
    <property type="entry name" value="TSA/FSA_arc/bac"/>
</dbReference>